<feature type="transmembrane region" description="Helical" evidence="1">
    <location>
        <begin position="121"/>
        <end position="139"/>
    </location>
</feature>
<feature type="transmembrane region" description="Helical" evidence="1">
    <location>
        <begin position="191"/>
        <end position="212"/>
    </location>
</feature>
<accession>A0ABP6T9Y8</accession>
<evidence type="ECO:0000313" key="2">
    <source>
        <dbReference type="EMBL" id="GAA3397033.1"/>
    </source>
</evidence>
<keyword evidence="3" id="KW-1185">Reference proteome</keyword>
<dbReference type="EMBL" id="BAAAYN010000062">
    <property type="protein sequence ID" value="GAA3397033.1"/>
    <property type="molecule type" value="Genomic_DNA"/>
</dbReference>
<name>A0ABP6T9Y8_9ACTN</name>
<feature type="transmembrane region" description="Helical" evidence="1">
    <location>
        <begin position="61"/>
        <end position="85"/>
    </location>
</feature>
<dbReference type="RefSeq" id="WP_345733144.1">
    <property type="nucleotide sequence ID" value="NZ_BAAAYN010000062.1"/>
</dbReference>
<reference evidence="3" key="1">
    <citation type="journal article" date="2019" name="Int. J. Syst. Evol. Microbiol.">
        <title>The Global Catalogue of Microorganisms (GCM) 10K type strain sequencing project: providing services to taxonomists for standard genome sequencing and annotation.</title>
        <authorList>
            <consortium name="The Broad Institute Genomics Platform"/>
            <consortium name="The Broad Institute Genome Sequencing Center for Infectious Disease"/>
            <person name="Wu L."/>
            <person name="Ma J."/>
        </authorList>
    </citation>
    <scope>NUCLEOTIDE SEQUENCE [LARGE SCALE GENOMIC DNA]</scope>
    <source>
        <strain evidence="3">JCM 9458</strain>
    </source>
</reference>
<gene>
    <name evidence="2" type="ORF">GCM10020369_75810</name>
</gene>
<keyword evidence="1" id="KW-0812">Transmembrane</keyword>
<protein>
    <submittedName>
        <fullName evidence="2">Uncharacterized protein</fullName>
    </submittedName>
</protein>
<proteinExistence type="predicted"/>
<keyword evidence="1" id="KW-1133">Transmembrane helix</keyword>
<organism evidence="2 3">
    <name type="scientific">Cryptosporangium minutisporangium</name>
    <dbReference type="NCBI Taxonomy" id="113569"/>
    <lineage>
        <taxon>Bacteria</taxon>
        <taxon>Bacillati</taxon>
        <taxon>Actinomycetota</taxon>
        <taxon>Actinomycetes</taxon>
        <taxon>Cryptosporangiales</taxon>
        <taxon>Cryptosporangiaceae</taxon>
        <taxon>Cryptosporangium</taxon>
    </lineage>
</organism>
<evidence type="ECO:0000313" key="3">
    <source>
        <dbReference type="Proteomes" id="UP001501676"/>
    </source>
</evidence>
<comment type="caution">
    <text evidence="2">The sequence shown here is derived from an EMBL/GenBank/DDBJ whole genome shotgun (WGS) entry which is preliminary data.</text>
</comment>
<feature type="transmembrane region" description="Helical" evidence="1">
    <location>
        <begin position="97"/>
        <end position="114"/>
    </location>
</feature>
<evidence type="ECO:0000256" key="1">
    <source>
        <dbReference type="SAM" id="Phobius"/>
    </source>
</evidence>
<sequence length="279" mass="29731">MKWLLYLYPAEYRRSRGPELLATLEEAASDGRPEFFGLALGALRAHASHAHRGSWLAATRVAALTVLVSTIVSAPLRIGFVLSVGPSTEWEMFEPDLPGMAALPFGLVAVVAILHGRYRSAAVAAAAAFGVAATVLSLQDGAVHGAYLRYPVAAVLLLPLFSADPRPARGLLRYVPLLPLLYVAADHREPLWAGGDIGIAIMLCIGAALWTLVDERVPIAVGLFLLSHGLVQILAPVLFTAHAGDDVPPVYLFSTVFTAIPPALLLTVAVFAVRRRAHL</sequence>
<dbReference type="Proteomes" id="UP001501676">
    <property type="component" value="Unassembled WGS sequence"/>
</dbReference>
<feature type="transmembrane region" description="Helical" evidence="1">
    <location>
        <begin position="219"/>
        <end position="239"/>
    </location>
</feature>
<keyword evidence="1" id="KW-0472">Membrane</keyword>
<feature type="transmembrane region" description="Helical" evidence="1">
    <location>
        <begin position="251"/>
        <end position="273"/>
    </location>
</feature>